<sequence length="58" mass="6666">MLGVIEERKVMEVSREAKGMEDLKREKDHYCQEMSGRAGCKWLQSGDCVISNKKCEKS</sequence>
<reference evidence="1" key="1">
    <citation type="submission" date="2022-12" db="EMBL/GenBank/DDBJ databases">
        <title>Reference genome sequencing for broad-spectrum identification of bacterial and archaeal isolates by mass spectrometry.</title>
        <authorList>
            <person name="Sekiguchi Y."/>
            <person name="Tourlousse D.M."/>
        </authorList>
    </citation>
    <scope>NUCLEOTIDE SEQUENCE</scope>
    <source>
        <strain evidence="1">10succ1</strain>
    </source>
</reference>
<keyword evidence="2" id="KW-1185">Reference proteome</keyword>
<dbReference type="RefSeq" id="WP_281836186.1">
    <property type="nucleotide sequence ID" value="NZ_BSDY01000010.1"/>
</dbReference>
<protein>
    <submittedName>
        <fullName evidence="1">Uncharacterized protein</fullName>
    </submittedName>
</protein>
<evidence type="ECO:0000313" key="2">
    <source>
        <dbReference type="Proteomes" id="UP001144471"/>
    </source>
</evidence>
<gene>
    <name evidence="1" type="ORF">PM10SUCC1_23260</name>
</gene>
<accession>A0A9W6GM47</accession>
<organism evidence="1 2">
    <name type="scientific">Propionigenium maris DSM 9537</name>
    <dbReference type="NCBI Taxonomy" id="1123000"/>
    <lineage>
        <taxon>Bacteria</taxon>
        <taxon>Fusobacteriati</taxon>
        <taxon>Fusobacteriota</taxon>
        <taxon>Fusobacteriia</taxon>
        <taxon>Fusobacteriales</taxon>
        <taxon>Fusobacteriaceae</taxon>
        <taxon>Propionigenium</taxon>
    </lineage>
</organism>
<dbReference type="AlphaFoldDB" id="A0A9W6GM47"/>
<evidence type="ECO:0000313" key="1">
    <source>
        <dbReference type="EMBL" id="GLI56812.1"/>
    </source>
</evidence>
<name>A0A9W6GM47_9FUSO</name>
<dbReference type="Proteomes" id="UP001144471">
    <property type="component" value="Unassembled WGS sequence"/>
</dbReference>
<comment type="caution">
    <text evidence="1">The sequence shown here is derived from an EMBL/GenBank/DDBJ whole genome shotgun (WGS) entry which is preliminary data.</text>
</comment>
<dbReference type="EMBL" id="BSDY01000010">
    <property type="protein sequence ID" value="GLI56812.1"/>
    <property type="molecule type" value="Genomic_DNA"/>
</dbReference>
<proteinExistence type="predicted"/>